<dbReference type="OrthoDB" id="9813917at2"/>
<dbReference type="Proteomes" id="UP000051315">
    <property type="component" value="Unassembled WGS sequence"/>
</dbReference>
<feature type="transmembrane region" description="Helical" evidence="7">
    <location>
        <begin position="149"/>
        <end position="166"/>
    </location>
</feature>
<evidence type="ECO:0000256" key="7">
    <source>
        <dbReference type="SAM" id="Phobius"/>
    </source>
</evidence>
<evidence type="ECO:0000256" key="3">
    <source>
        <dbReference type="ARBA" id="ARBA00022692"/>
    </source>
</evidence>
<comment type="caution">
    <text evidence="9">The sequence shown here is derived from an EMBL/GenBank/DDBJ whole genome shotgun (WGS) entry which is preliminary data.</text>
</comment>
<keyword evidence="5 7" id="KW-0472">Membrane</keyword>
<sequence length="258" mass="28507">MTEEITVLPLKTDLVIDTCLLAGRIMIESGSEMYRVEDTIARIARNAGVMNSVVYTTPTGLFFGIKGETVSELRQVTQRTINLEKVQQVNTLSRQFAERKITLEALHQALEELDQSQIFFPFWLQVISAMVVSSTLMILFSGVYDWDDLAITGLIGGFGYVANYYVNKWTRVKFLSEFVAAFVIGVLAYIATHVGLGRSMDHILIGAIMPLVPGVPLTNSIRDMFAGHLLTGTIRGIEAILTAAAIGVGIGIVFRFFY</sequence>
<evidence type="ECO:0000256" key="4">
    <source>
        <dbReference type="ARBA" id="ARBA00022989"/>
    </source>
</evidence>
<dbReference type="Pfam" id="PF06738">
    <property type="entry name" value="ThrE"/>
    <property type="match status" value="1"/>
</dbReference>
<keyword evidence="2" id="KW-1003">Cell membrane</keyword>
<keyword evidence="3 7" id="KW-0812">Transmembrane</keyword>
<evidence type="ECO:0000256" key="6">
    <source>
        <dbReference type="ARBA" id="ARBA00034125"/>
    </source>
</evidence>
<accession>A0A0R1W4Y7</accession>
<proteinExistence type="inferred from homology"/>
<name>A0A0R1W4Y7_9LACO</name>
<comment type="subcellular location">
    <subcellularLocation>
        <location evidence="1">Cell membrane</location>
        <topology evidence="1">Multi-pass membrane protein</topology>
    </subcellularLocation>
</comment>
<dbReference type="STRING" id="1423735.FC15_GL001397"/>
<dbReference type="GO" id="GO:0022857">
    <property type="term" value="F:transmembrane transporter activity"/>
    <property type="evidence" value="ECO:0007669"/>
    <property type="project" value="InterPro"/>
</dbReference>
<dbReference type="GO" id="GO:0005886">
    <property type="term" value="C:plasma membrane"/>
    <property type="evidence" value="ECO:0007669"/>
    <property type="project" value="UniProtKB-SubCell"/>
</dbReference>
<dbReference type="EMBL" id="AZFX01000038">
    <property type="protein sequence ID" value="KRM10422.1"/>
    <property type="molecule type" value="Genomic_DNA"/>
</dbReference>
<reference evidence="9 10" key="1">
    <citation type="journal article" date="2015" name="Genome Announc.">
        <title>Expanding the biotechnology potential of lactobacilli through comparative genomics of 213 strains and associated genera.</title>
        <authorList>
            <person name="Sun Z."/>
            <person name="Harris H.M."/>
            <person name="McCann A."/>
            <person name="Guo C."/>
            <person name="Argimon S."/>
            <person name="Zhang W."/>
            <person name="Yang X."/>
            <person name="Jeffery I.B."/>
            <person name="Cooney J.C."/>
            <person name="Kagawa T.F."/>
            <person name="Liu W."/>
            <person name="Song Y."/>
            <person name="Salvetti E."/>
            <person name="Wrobel A."/>
            <person name="Rasinkangas P."/>
            <person name="Parkhill J."/>
            <person name="Rea M.C."/>
            <person name="O'Sullivan O."/>
            <person name="Ritari J."/>
            <person name="Douillard F.P."/>
            <person name="Paul Ross R."/>
            <person name="Yang R."/>
            <person name="Briner A.E."/>
            <person name="Felis G.E."/>
            <person name="de Vos W.M."/>
            <person name="Barrangou R."/>
            <person name="Klaenhammer T.R."/>
            <person name="Caufield P.W."/>
            <person name="Cui Y."/>
            <person name="Zhang H."/>
            <person name="O'Toole P.W."/>
        </authorList>
    </citation>
    <scope>NUCLEOTIDE SEQUENCE [LARGE SCALE GENOMIC DNA]</scope>
    <source>
        <strain evidence="9 10">DSM 17758</strain>
    </source>
</reference>
<evidence type="ECO:0000256" key="5">
    <source>
        <dbReference type="ARBA" id="ARBA00023136"/>
    </source>
</evidence>
<feature type="transmembrane region" description="Helical" evidence="7">
    <location>
        <begin position="178"/>
        <end position="196"/>
    </location>
</feature>
<evidence type="ECO:0000313" key="10">
    <source>
        <dbReference type="Proteomes" id="UP000051315"/>
    </source>
</evidence>
<feature type="transmembrane region" description="Helical" evidence="7">
    <location>
        <begin position="122"/>
        <end position="143"/>
    </location>
</feature>
<evidence type="ECO:0000256" key="1">
    <source>
        <dbReference type="ARBA" id="ARBA00004651"/>
    </source>
</evidence>
<dbReference type="AlphaFoldDB" id="A0A0R1W4Y7"/>
<keyword evidence="4 7" id="KW-1133">Transmembrane helix</keyword>
<evidence type="ECO:0000259" key="8">
    <source>
        <dbReference type="Pfam" id="PF06738"/>
    </source>
</evidence>
<protein>
    <recommendedName>
        <fullName evidence="8">Threonine/serine exporter-like N-terminal domain-containing protein</fullName>
    </recommendedName>
</protein>
<dbReference type="PANTHER" id="PTHR34390">
    <property type="entry name" value="UPF0442 PROTEIN YJJB-RELATED"/>
    <property type="match status" value="1"/>
</dbReference>
<gene>
    <name evidence="9" type="ORF">FC15_GL001397</name>
</gene>
<dbReference type="PATRIC" id="fig|1423735.3.peg.1445"/>
<dbReference type="InterPro" id="IPR050539">
    <property type="entry name" value="ThrE_Dicarb/AminoAcid_Exp"/>
</dbReference>
<organism evidence="9 10">
    <name type="scientific">Lapidilactobacillus concavus DSM 17758</name>
    <dbReference type="NCBI Taxonomy" id="1423735"/>
    <lineage>
        <taxon>Bacteria</taxon>
        <taxon>Bacillati</taxon>
        <taxon>Bacillota</taxon>
        <taxon>Bacilli</taxon>
        <taxon>Lactobacillales</taxon>
        <taxon>Lactobacillaceae</taxon>
        <taxon>Lapidilactobacillus</taxon>
    </lineage>
</organism>
<feature type="transmembrane region" description="Helical" evidence="7">
    <location>
        <begin position="239"/>
        <end position="257"/>
    </location>
</feature>
<comment type="similarity">
    <text evidence="6">Belongs to the ThrE exporter (TC 2.A.79) family.</text>
</comment>
<dbReference type="InterPro" id="IPR010619">
    <property type="entry name" value="ThrE-like_N"/>
</dbReference>
<dbReference type="PANTHER" id="PTHR34390:SF2">
    <property type="entry name" value="SUCCINATE TRANSPORTER SUBUNIT YJJP-RELATED"/>
    <property type="match status" value="1"/>
</dbReference>
<evidence type="ECO:0000313" key="9">
    <source>
        <dbReference type="EMBL" id="KRM10422.1"/>
    </source>
</evidence>
<evidence type="ECO:0000256" key="2">
    <source>
        <dbReference type="ARBA" id="ARBA00022475"/>
    </source>
</evidence>
<keyword evidence="10" id="KW-1185">Reference proteome</keyword>
<dbReference type="RefSeq" id="WP_057824229.1">
    <property type="nucleotide sequence ID" value="NZ_AZFX01000038.1"/>
</dbReference>
<feature type="domain" description="Threonine/serine exporter-like N-terminal" evidence="8">
    <location>
        <begin position="17"/>
        <end position="256"/>
    </location>
</feature>
<dbReference type="GO" id="GO:0015744">
    <property type="term" value="P:succinate transport"/>
    <property type="evidence" value="ECO:0007669"/>
    <property type="project" value="TreeGrafter"/>
</dbReference>